<dbReference type="Proteomes" id="UP000252139">
    <property type="component" value="Unassembled WGS sequence"/>
</dbReference>
<sequence>MLSKNNYEVQDVVRCNITNIMNTNGTSGEKMKKIDALKPINGEQRAQKEIFQYTLNQRVNKPSLFTNSNIKQYPEKDFKLKSWAIVLEELSGCSSVAFSRC</sequence>
<organism evidence="1 2">
    <name type="scientific">Rhizopus azygosporus</name>
    <name type="common">Rhizopus microsporus var. azygosporus</name>
    <dbReference type="NCBI Taxonomy" id="86630"/>
    <lineage>
        <taxon>Eukaryota</taxon>
        <taxon>Fungi</taxon>
        <taxon>Fungi incertae sedis</taxon>
        <taxon>Mucoromycota</taxon>
        <taxon>Mucoromycotina</taxon>
        <taxon>Mucoromycetes</taxon>
        <taxon>Mucorales</taxon>
        <taxon>Mucorineae</taxon>
        <taxon>Rhizopodaceae</taxon>
        <taxon>Rhizopus</taxon>
    </lineage>
</organism>
<dbReference type="EMBL" id="PJQL01001432">
    <property type="protein sequence ID" value="RCH88633.1"/>
    <property type="molecule type" value="Genomic_DNA"/>
</dbReference>
<dbReference type="OrthoDB" id="2261340at2759"/>
<evidence type="ECO:0000313" key="1">
    <source>
        <dbReference type="EMBL" id="RCH88633.1"/>
    </source>
</evidence>
<protein>
    <submittedName>
        <fullName evidence="1">Uncharacterized protein</fullName>
    </submittedName>
</protein>
<name>A0A367JFB1_RHIAZ</name>
<keyword evidence="2" id="KW-1185">Reference proteome</keyword>
<gene>
    <name evidence="1" type="ORF">CU097_011203</name>
</gene>
<comment type="caution">
    <text evidence="1">The sequence shown here is derived from an EMBL/GenBank/DDBJ whole genome shotgun (WGS) entry which is preliminary data.</text>
</comment>
<evidence type="ECO:0000313" key="2">
    <source>
        <dbReference type="Proteomes" id="UP000252139"/>
    </source>
</evidence>
<reference evidence="1 2" key="1">
    <citation type="journal article" date="2018" name="G3 (Bethesda)">
        <title>Phylogenetic and Phylogenomic Definition of Rhizopus Species.</title>
        <authorList>
            <person name="Gryganskyi A.P."/>
            <person name="Golan J."/>
            <person name="Dolatabadi S."/>
            <person name="Mondo S."/>
            <person name="Robb S."/>
            <person name="Idnurm A."/>
            <person name="Muszewska A."/>
            <person name="Steczkiewicz K."/>
            <person name="Masonjones S."/>
            <person name="Liao H.L."/>
            <person name="Gajdeczka M.T."/>
            <person name="Anike F."/>
            <person name="Vuek A."/>
            <person name="Anishchenko I.M."/>
            <person name="Voigt K."/>
            <person name="de Hoog G.S."/>
            <person name="Smith M.E."/>
            <person name="Heitman J."/>
            <person name="Vilgalys R."/>
            <person name="Stajich J.E."/>
        </authorList>
    </citation>
    <scope>NUCLEOTIDE SEQUENCE [LARGE SCALE GENOMIC DNA]</scope>
    <source>
        <strain evidence="1 2">CBS 357.93</strain>
    </source>
</reference>
<dbReference type="AlphaFoldDB" id="A0A367JFB1"/>
<proteinExistence type="predicted"/>
<accession>A0A367JFB1</accession>